<name>A0A2T1GKN1_9CYAN</name>
<reference evidence="1 2" key="1">
    <citation type="submission" date="2018-03" db="EMBL/GenBank/DDBJ databases">
        <title>The ancient ancestry and fast evolution of plastids.</title>
        <authorList>
            <person name="Moore K.R."/>
            <person name="Magnabosco C."/>
            <person name="Momper L."/>
            <person name="Gold D.A."/>
            <person name="Bosak T."/>
            <person name="Fournier G.P."/>
        </authorList>
    </citation>
    <scope>NUCLEOTIDE SEQUENCE [LARGE SCALE GENOMIC DNA]</scope>
    <source>
        <strain evidence="1 2">CCALA 037</strain>
    </source>
</reference>
<gene>
    <name evidence="1" type="ORF">C7B77_04950</name>
</gene>
<dbReference type="EMBL" id="PVWO01000037">
    <property type="protein sequence ID" value="PSB58390.1"/>
    <property type="molecule type" value="Genomic_DNA"/>
</dbReference>
<comment type="caution">
    <text evidence="1">The sequence shown here is derived from an EMBL/GenBank/DDBJ whole genome shotgun (WGS) entry which is preliminary data.</text>
</comment>
<accession>A0A2T1GKN1</accession>
<organism evidence="1 2">
    <name type="scientific">Chamaesiphon polymorphus CCALA 037</name>
    <dbReference type="NCBI Taxonomy" id="2107692"/>
    <lineage>
        <taxon>Bacteria</taxon>
        <taxon>Bacillati</taxon>
        <taxon>Cyanobacteriota</taxon>
        <taxon>Cyanophyceae</taxon>
        <taxon>Gomontiellales</taxon>
        <taxon>Chamaesiphonaceae</taxon>
        <taxon>Chamaesiphon</taxon>
    </lineage>
</organism>
<keyword evidence="2" id="KW-1185">Reference proteome</keyword>
<sequence length="80" mass="9228">MSSNVRVSADLYQRLREIRLSLESQYSSAAPTVQDLVSIAIERSIRDWNNPEQQTQLLEELLAHRKAARSRMGQRNRDSS</sequence>
<dbReference type="Proteomes" id="UP000238937">
    <property type="component" value="Unassembled WGS sequence"/>
</dbReference>
<proteinExistence type="predicted"/>
<evidence type="ECO:0000313" key="2">
    <source>
        <dbReference type="Proteomes" id="UP000238937"/>
    </source>
</evidence>
<dbReference type="OrthoDB" id="465310at2"/>
<evidence type="ECO:0000313" key="1">
    <source>
        <dbReference type="EMBL" id="PSB58390.1"/>
    </source>
</evidence>
<protein>
    <submittedName>
        <fullName evidence="1">Uncharacterized protein</fullName>
    </submittedName>
</protein>
<dbReference type="AlphaFoldDB" id="A0A2T1GKN1"/>